<proteinExistence type="predicted"/>
<dbReference type="EMBL" id="JAHYIQ010000003">
    <property type="protein sequence ID" value="KAK1134203.1"/>
    <property type="molecule type" value="Genomic_DNA"/>
</dbReference>
<sequence length="174" mass="19312">LSTAVATTLRRNGTIRGHGEIYEPRGPGKPWHRARKHERHGTSFAIRGKIGCHPLERKKPTLGSDLVHTLAARNFHDGNRIIIAATAIVSPTGICTIPVKPPSWQKRPRHRVKGAIGIYSVLATKASQLVIFRSLQKGDKEGFVSCFAENFGAQSCTRLQNLRRTMLSMIFPRT</sequence>
<organism evidence="1 2">
    <name type="scientific">Melipona bicolor</name>
    <dbReference type="NCBI Taxonomy" id="60889"/>
    <lineage>
        <taxon>Eukaryota</taxon>
        <taxon>Metazoa</taxon>
        <taxon>Ecdysozoa</taxon>
        <taxon>Arthropoda</taxon>
        <taxon>Hexapoda</taxon>
        <taxon>Insecta</taxon>
        <taxon>Pterygota</taxon>
        <taxon>Neoptera</taxon>
        <taxon>Endopterygota</taxon>
        <taxon>Hymenoptera</taxon>
        <taxon>Apocrita</taxon>
        <taxon>Aculeata</taxon>
        <taxon>Apoidea</taxon>
        <taxon>Anthophila</taxon>
        <taxon>Apidae</taxon>
        <taxon>Melipona</taxon>
    </lineage>
</organism>
<accession>A0AA40GAL1</accession>
<reference evidence="1" key="1">
    <citation type="submission" date="2021-10" db="EMBL/GenBank/DDBJ databases">
        <title>Melipona bicolor Genome sequencing and assembly.</title>
        <authorList>
            <person name="Araujo N.S."/>
            <person name="Arias M.C."/>
        </authorList>
    </citation>
    <scope>NUCLEOTIDE SEQUENCE</scope>
    <source>
        <strain evidence="1">USP_2M_L1-L4_2017</strain>
        <tissue evidence="1">Whole body</tissue>
    </source>
</reference>
<name>A0AA40GAL1_9HYME</name>
<keyword evidence="2" id="KW-1185">Reference proteome</keyword>
<evidence type="ECO:0000313" key="1">
    <source>
        <dbReference type="EMBL" id="KAK1134203.1"/>
    </source>
</evidence>
<comment type="caution">
    <text evidence="1">The sequence shown here is derived from an EMBL/GenBank/DDBJ whole genome shotgun (WGS) entry which is preliminary data.</text>
</comment>
<feature type="non-terminal residue" evidence="1">
    <location>
        <position position="1"/>
    </location>
</feature>
<dbReference type="Proteomes" id="UP001177670">
    <property type="component" value="Unassembled WGS sequence"/>
</dbReference>
<gene>
    <name evidence="1" type="ORF">K0M31_011985</name>
</gene>
<protein>
    <submittedName>
        <fullName evidence="1">Uncharacterized protein</fullName>
    </submittedName>
</protein>
<dbReference type="AlphaFoldDB" id="A0AA40GAL1"/>
<evidence type="ECO:0000313" key="2">
    <source>
        <dbReference type="Proteomes" id="UP001177670"/>
    </source>
</evidence>
<feature type="non-terminal residue" evidence="1">
    <location>
        <position position="174"/>
    </location>
</feature>